<evidence type="ECO:0000256" key="3">
    <source>
        <dbReference type="ARBA" id="ARBA00010271"/>
    </source>
</evidence>
<evidence type="ECO:0000256" key="11">
    <source>
        <dbReference type="ARBA" id="ARBA00023157"/>
    </source>
</evidence>
<dbReference type="InterPro" id="IPR015338">
    <property type="entry name" value="GT64_dom"/>
</dbReference>
<dbReference type="OrthoDB" id="5954868at2759"/>
<keyword evidence="8" id="KW-0735">Signal-anchor</keyword>
<evidence type="ECO:0000256" key="4">
    <source>
        <dbReference type="ARBA" id="ARBA00022676"/>
    </source>
</evidence>
<keyword evidence="10 13" id="KW-0472">Membrane</keyword>
<comment type="pathway">
    <text evidence="2">Protein modification; protein glycosylation.</text>
</comment>
<dbReference type="Gene3D" id="3.90.550.10">
    <property type="entry name" value="Spore Coat Polysaccharide Biosynthesis Protein SpsA, Chain A"/>
    <property type="match status" value="1"/>
</dbReference>
<sequence>MAPDRVLVLLGFTAIGVFLWLRRHEILLRFRFPQSGHGESEEKRQAVSELFPAADILSDFLGGDFSEAPSGSPLAPQDCTMATCFDYSKCSEDRFKVFVYPESEPVSPIYSSILGALRRSHYYTDQPDEACLFVLGLDTIDRDPDRGTNTRYVKNFREKLQLDPAVQQFWNEGRNHIVFNLYAGRWPGYVENDLDFDVGYAILAKASMSMAAFRRGYDVSLPLFHDTLPVRGEDVFSSGKFSRFPETDKKYLLSFKGKRYLYGIGSDSRNFLYHIHNNHDIIILTTCKHGKDTRIARDSRCDQDDVEYNRYDYQMLLTNSTFCLVPRGRRLGSFRFLEALQAGCIPVSLSNGWELPFSEIINWNKAVLVSDERLLTQIPTLVRSIEFDRILAMRQQSQLLWRQYFSSIERIVLTTLEIVRNRLGMLRRSREVWNQWPAMAMSLVPYVKQSDLLADFCQNVRNPGSYEGQNFTALITLTQKHNLGTLFVRLLKTLNRLPYVEKVIVITPWRTATIQAIKSWTWIRVPITTTPSNSSAVEMMALIDGHIPTNCLTLLTDECDSTWEEFEFGFHIWKRNPERLVGFRSASHFWDEPTGAWKYSSKLTNDYSMVGSRDAFLHVQYYRLLWHYRGKVAADLPAGCSDVLLNFIVASVTRAPPMKVAGKRNDVCLQTETAFDTCLVSYHTWNGCMNKLVEDVFGYMPLVRSSVAWNPVLYQDNVSSYRKKYRHLEKP</sequence>
<dbReference type="GO" id="GO:0016757">
    <property type="term" value="F:glycosyltransferase activity"/>
    <property type="evidence" value="ECO:0007669"/>
    <property type="project" value="UniProtKB-KW"/>
</dbReference>
<accession>A0A9X6NBU2</accession>
<evidence type="ECO:0000256" key="12">
    <source>
        <dbReference type="ARBA" id="ARBA00023180"/>
    </source>
</evidence>
<keyword evidence="9 13" id="KW-1133">Transmembrane helix</keyword>
<evidence type="ECO:0000256" key="8">
    <source>
        <dbReference type="ARBA" id="ARBA00022968"/>
    </source>
</evidence>
<organism evidence="16 17">
    <name type="scientific">Hypsibius exemplaris</name>
    <name type="common">Freshwater tardigrade</name>
    <dbReference type="NCBI Taxonomy" id="2072580"/>
    <lineage>
        <taxon>Eukaryota</taxon>
        <taxon>Metazoa</taxon>
        <taxon>Ecdysozoa</taxon>
        <taxon>Tardigrada</taxon>
        <taxon>Eutardigrada</taxon>
        <taxon>Parachela</taxon>
        <taxon>Hypsibioidea</taxon>
        <taxon>Hypsibiidae</taxon>
        <taxon>Hypsibius</taxon>
    </lineage>
</organism>
<comment type="caution">
    <text evidence="16">The sequence shown here is derived from an EMBL/GenBank/DDBJ whole genome shotgun (WGS) entry which is preliminary data.</text>
</comment>
<evidence type="ECO:0000256" key="13">
    <source>
        <dbReference type="SAM" id="Phobius"/>
    </source>
</evidence>
<keyword evidence="5" id="KW-0808">Transferase</keyword>
<dbReference type="PANTHER" id="PTHR48261">
    <property type="entry name" value="ACETYLGLUCOSAMINYLTRANSFERASE"/>
    <property type="match status" value="1"/>
</dbReference>
<evidence type="ECO:0000256" key="6">
    <source>
        <dbReference type="ARBA" id="ARBA00022692"/>
    </source>
</evidence>
<keyword evidence="11" id="KW-1015">Disulfide bond</keyword>
<keyword evidence="4" id="KW-0328">Glycosyltransferase</keyword>
<keyword evidence="17" id="KW-1185">Reference proteome</keyword>
<dbReference type="EMBL" id="MTYJ01000175">
    <property type="protein sequence ID" value="OWA49861.1"/>
    <property type="molecule type" value="Genomic_DNA"/>
</dbReference>
<keyword evidence="7" id="KW-0256">Endoplasmic reticulum</keyword>
<evidence type="ECO:0000259" key="15">
    <source>
        <dbReference type="Pfam" id="PF09258"/>
    </source>
</evidence>
<name>A0A9X6NBU2_HYPEX</name>
<dbReference type="Pfam" id="PF09258">
    <property type="entry name" value="Glyco_transf_64"/>
    <property type="match status" value="1"/>
</dbReference>
<evidence type="ECO:0000256" key="9">
    <source>
        <dbReference type="ARBA" id="ARBA00022989"/>
    </source>
</evidence>
<dbReference type="InterPro" id="IPR004263">
    <property type="entry name" value="Exostosin"/>
</dbReference>
<dbReference type="PANTHER" id="PTHR48261:SF3">
    <property type="entry name" value="EXOSTOSIN GLYCOSYLTRANSFERASE 1"/>
    <property type="match status" value="1"/>
</dbReference>
<evidence type="ECO:0000256" key="2">
    <source>
        <dbReference type="ARBA" id="ARBA00004922"/>
    </source>
</evidence>
<dbReference type="AlphaFoldDB" id="A0A9X6NBU2"/>
<feature type="domain" description="Exostosin GT47" evidence="14">
    <location>
        <begin position="93"/>
        <end position="385"/>
    </location>
</feature>
<evidence type="ECO:0000256" key="7">
    <source>
        <dbReference type="ARBA" id="ARBA00022824"/>
    </source>
</evidence>
<evidence type="ECO:0000256" key="10">
    <source>
        <dbReference type="ARBA" id="ARBA00023136"/>
    </source>
</evidence>
<gene>
    <name evidence="16" type="ORF">BV898_14398</name>
</gene>
<evidence type="ECO:0000313" key="16">
    <source>
        <dbReference type="EMBL" id="OWA49861.1"/>
    </source>
</evidence>
<comment type="similarity">
    <text evidence="3">Belongs to the glycosyltransferase 47 family.</text>
</comment>
<dbReference type="Pfam" id="PF03016">
    <property type="entry name" value="Exostosin_GT47"/>
    <property type="match status" value="1"/>
</dbReference>
<feature type="transmembrane region" description="Helical" evidence="13">
    <location>
        <begin position="6"/>
        <end position="22"/>
    </location>
</feature>
<dbReference type="GO" id="GO:0005789">
    <property type="term" value="C:endoplasmic reticulum membrane"/>
    <property type="evidence" value="ECO:0007669"/>
    <property type="project" value="UniProtKB-SubCell"/>
</dbReference>
<dbReference type="InterPro" id="IPR029044">
    <property type="entry name" value="Nucleotide-diphossugar_trans"/>
</dbReference>
<evidence type="ECO:0000256" key="5">
    <source>
        <dbReference type="ARBA" id="ARBA00022679"/>
    </source>
</evidence>
<protein>
    <submittedName>
        <fullName evidence="16">Exostosin-1</fullName>
    </submittedName>
</protein>
<keyword evidence="12" id="KW-0325">Glycoprotein</keyword>
<evidence type="ECO:0000313" key="17">
    <source>
        <dbReference type="Proteomes" id="UP000192578"/>
    </source>
</evidence>
<reference evidence="17" key="1">
    <citation type="submission" date="2017-01" db="EMBL/GenBank/DDBJ databases">
        <title>Comparative genomics of anhydrobiosis in the tardigrade Hypsibius dujardini.</title>
        <authorList>
            <person name="Yoshida Y."/>
            <person name="Koutsovoulos G."/>
            <person name="Laetsch D."/>
            <person name="Stevens L."/>
            <person name="Kumar S."/>
            <person name="Horikawa D."/>
            <person name="Ishino K."/>
            <person name="Komine S."/>
            <person name="Tomita M."/>
            <person name="Blaxter M."/>
            <person name="Arakawa K."/>
        </authorList>
    </citation>
    <scope>NUCLEOTIDE SEQUENCE [LARGE SCALE GENOMIC DNA]</scope>
    <source>
        <strain evidence="17">Z151</strain>
    </source>
</reference>
<dbReference type="InterPro" id="IPR040911">
    <property type="entry name" value="Exostosin_GT47"/>
</dbReference>
<evidence type="ECO:0000259" key="14">
    <source>
        <dbReference type="Pfam" id="PF03016"/>
    </source>
</evidence>
<dbReference type="Proteomes" id="UP000192578">
    <property type="component" value="Unassembled WGS sequence"/>
</dbReference>
<proteinExistence type="inferred from homology"/>
<evidence type="ECO:0000256" key="1">
    <source>
        <dbReference type="ARBA" id="ARBA00004648"/>
    </source>
</evidence>
<keyword evidence="6 13" id="KW-0812">Transmembrane</keyword>
<feature type="domain" description="Glycosyl transferase 64" evidence="15">
    <location>
        <begin position="471"/>
        <end position="714"/>
    </location>
</feature>
<comment type="subcellular location">
    <subcellularLocation>
        <location evidence="1">Endoplasmic reticulum membrane</location>
        <topology evidence="1">Single-pass type II membrane protein</topology>
    </subcellularLocation>
</comment>
<dbReference type="GO" id="GO:0015012">
    <property type="term" value="P:heparan sulfate proteoglycan biosynthetic process"/>
    <property type="evidence" value="ECO:0007669"/>
    <property type="project" value="UniProtKB-ARBA"/>
</dbReference>